<dbReference type="STRING" id="42253.NITMOv2_4146"/>
<dbReference type="InterPro" id="IPR003779">
    <property type="entry name" value="CMD-like"/>
</dbReference>
<evidence type="ECO:0000313" key="3">
    <source>
        <dbReference type="Proteomes" id="UP000069205"/>
    </source>
</evidence>
<dbReference type="AlphaFoldDB" id="A0A0K2GHT4"/>
<dbReference type="GO" id="GO:0051920">
    <property type="term" value="F:peroxiredoxin activity"/>
    <property type="evidence" value="ECO:0007669"/>
    <property type="project" value="InterPro"/>
</dbReference>
<accession>A0A0K2GHT4</accession>
<name>A0A0K2GHT4_NITMO</name>
<protein>
    <submittedName>
        <fullName evidence="2">Putative Alkylhydroperoxidase AhpD core</fullName>
    </submittedName>
</protein>
<dbReference type="RefSeq" id="WP_053381373.1">
    <property type="nucleotide sequence ID" value="NZ_CP011801.1"/>
</dbReference>
<feature type="domain" description="Carboxymuconolactone decarboxylase-like" evidence="1">
    <location>
        <begin position="24"/>
        <end position="106"/>
    </location>
</feature>
<dbReference type="InterPro" id="IPR029032">
    <property type="entry name" value="AhpD-like"/>
</dbReference>
<dbReference type="EMBL" id="CP011801">
    <property type="protein sequence ID" value="ALA60528.1"/>
    <property type="molecule type" value="Genomic_DNA"/>
</dbReference>
<evidence type="ECO:0000259" key="1">
    <source>
        <dbReference type="Pfam" id="PF02627"/>
    </source>
</evidence>
<reference evidence="2 3" key="1">
    <citation type="journal article" date="2015" name="Proc. Natl. Acad. Sci. U.S.A.">
        <title>Expanded metabolic versatility of ubiquitous nitrite-oxidizing bacteria from the genus Nitrospira.</title>
        <authorList>
            <person name="Koch H."/>
            <person name="Lucker S."/>
            <person name="Albertsen M."/>
            <person name="Kitzinger K."/>
            <person name="Herbold C."/>
            <person name="Spieck E."/>
            <person name="Nielsen P.H."/>
            <person name="Wagner M."/>
            <person name="Daims H."/>
        </authorList>
    </citation>
    <scope>NUCLEOTIDE SEQUENCE [LARGE SCALE GENOMIC DNA]</scope>
    <source>
        <strain evidence="2 3">NSP M-1</strain>
    </source>
</reference>
<dbReference type="KEGG" id="nmv:NITMOv2_4146"/>
<sequence length="138" mass="15229">MTEETKALTSEAESLLAELRRLSPKVTGGLLRMRQEAYRDAAVPAKYKLLTAMAISIAIRCEPCIRAYVRMACEKGITQEEVIEFLEVAMTMQGCPGEEWALKAWAAYKECAAQGSSPDIAGCCVHRPMSHDDRDVTS</sequence>
<dbReference type="PANTHER" id="PTHR33930:SF2">
    <property type="entry name" value="BLR3452 PROTEIN"/>
    <property type="match status" value="1"/>
</dbReference>
<keyword evidence="2" id="KW-0560">Oxidoreductase</keyword>
<keyword evidence="2" id="KW-0575">Peroxidase</keyword>
<proteinExistence type="predicted"/>
<keyword evidence="3" id="KW-1185">Reference proteome</keyword>
<dbReference type="Pfam" id="PF02627">
    <property type="entry name" value="CMD"/>
    <property type="match status" value="1"/>
</dbReference>
<dbReference type="PANTHER" id="PTHR33930">
    <property type="entry name" value="ALKYL HYDROPEROXIDE REDUCTASE AHPD"/>
    <property type="match status" value="1"/>
</dbReference>
<dbReference type="Gene3D" id="1.20.1290.10">
    <property type="entry name" value="AhpD-like"/>
    <property type="match status" value="1"/>
</dbReference>
<organism evidence="2 3">
    <name type="scientific">Nitrospira moscoviensis</name>
    <dbReference type="NCBI Taxonomy" id="42253"/>
    <lineage>
        <taxon>Bacteria</taxon>
        <taxon>Pseudomonadati</taxon>
        <taxon>Nitrospirota</taxon>
        <taxon>Nitrospiria</taxon>
        <taxon>Nitrospirales</taxon>
        <taxon>Nitrospiraceae</taxon>
        <taxon>Nitrospira</taxon>
    </lineage>
</organism>
<dbReference type="PATRIC" id="fig|42253.5.peg.4093"/>
<dbReference type="SUPFAM" id="SSF69118">
    <property type="entry name" value="AhpD-like"/>
    <property type="match status" value="1"/>
</dbReference>
<gene>
    <name evidence="2" type="ORF">NITMOv2_4146</name>
</gene>
<dbReference type="Proteomes" id="UP000069205">
    <property type="component" value="Chromosome"/>
</dbReference>
<dbReference type="OrthoDB" id="9806086at2"/>
<evidence type="ECO:0000313" key="2">
    <source>
        <dbReference type="EMBL" id="ALA60528.1"/>
    </source>
</evidence>